<keyword evidence="2" id="KW-0472">Membrane</keyword>
<dbReference type="PRINTS" id="PR01217">
    <property type="entry name" value="PRICHEXTENSN"/>
</dbReference>
<sequence>GNVVVETLFYDDDLLNDHHDLLLERFHGHFFTREQDTLKKASKESRRATATRKSSKIKSSISQTKTTSTSPTGIQSLGQYLHFEQSSNLEFSEAKPVRSSIQEVKTLPTRTFPPDPPTVSAVAVRSENSSVHTSLLMRIHRAAHSSKNLPDLPTKEKRSGTGFQQKKRLHRETKSKKAEPPHKTEKPKNPKPTHKPAKHKDPKPTHKPEKPKIPKPTHKPAQPKKPQPPHKPTRPKPPTHKPHPRTGPPKPGPHIKPKTTAPHAKTNAVHRPTPPPKTRPPPKPAPPPKPKPSKPTPRAFPPSAPTSSRSTAAQSMSTGTDGGFDPTMEGDEHFDNGGVTRRKMPRKHDTHRRNGFLLGMVAIAAGILVLLLVVATSKKPRRMESADIYATKFVHGGPLVLDAQLRGPVKHACEEETPSLHSLHFDPNLNEIVDIGSNIEVLNRKGSSQGSVNTSSRVRSKRAKAGIGTYSNKDKDSKKKKLEKETKT</sequence>
<feature type="transmembrane region" description="Helical" evidence="2">
    <location>
        <begin position="355"/>
        <end position="375"/>
    </location>
</feature>
<feature type="compositionally biased region" description="Basic residues" evidence="1">
    <location>
        <begin position="189"/>
        <end position="201"/>
    </location>
</feature>
<organism evidence="3 4">
    <name type="scientific">Teladorsagia circumcincta</name>
    <name type="common">Brown stomach worm</name>
    <name type="synonym">Ostertagia circumcincta</name>
    <dbReference type="NCBI Taxonomy" id="45464"/>
    <lineage>
        <taxon>Eukaryota</taxon>
        <taxon>Metazoa</taxon>
        <taxon>Ecdysozoa</taxon>
        <taxon>Nematoda</taxon>
        <taxon>Chromadorea</taxon>
        <taxon>Rhabditida</taxon>
        <taxon>Rhabditina</taxon>
        <taxon>Rhabditomorpha</taxon>
        <taxon>Strongyloidea</taxon>
        <taxon>Trichostrongylidae</taxon>
        <taxon>Teladorsagia</taxon>
    </lineage>
</organism>
<accession>A0A2G9U889</accession>
<evidence type="ECO:0000256" key="2">
    <source>
        <dbReference type="SAM" id="Phobius"/>
    </source>
</evidence>
<keyword evidence="4" id="KW-1185">Reference proteome</keyword>
<gene>
    <name evidence="3" type="ORF">TELCIR_12393</name>
</gene>
<feature type="region of interest" description="Disordered" evidence="1">
    <location>
        <begin position="37"/>
        <end position="73"/>
    </location>
</feature>
<keyword evidence="2" id="KW-0812">Transmembrane</keyword>
<keyword evidence="2" id="KW-1133">Transmembrane helix</keyword>
<dbReference type="EMBL" id="KZ348630">
    <property type="protein sequence ID" value="PIO65912.1"/>
    <property type="molecule type" value="Genomic_DNA"/>
</dbReference>
<feature type="region of interest" description="Disordered" evidence="1">
    <location>
        <begin position="142"/>
        <end position="348"/>
    </location>
</feature>
<feature type="compositionally biased region" description="Pro residues" evidence="1">
    <location>
        <begin position="272"/>
        <end position="304"/>
    </location>
</feature>
<feature type="compositionally biased region" description="Basic and acidic residues" evidence="1">
    <location>
        <begin position="37"/>
        <end position="47"/>
    </location>
</feature>
<feature type="compositionally biased region" description="Basic and acidic residues" evidence="1">
    <location>
        <begin position="202"/>
        <end position="212"/>
    </location>
</feature>
<feature type="non-terminal residue" evidence="3">
    <location>
        <position position="1"/>
    </location>
</feature>
<protein>
    <submittedName>
        <fullName evidence="3">Uncharacterized protein</fullName>
    </submittedName>
</protein>
<proteinExistence type="predicted"/>
<feature type="compositionally biased region" description="Basic and acidic residues" evidence="1">
    <location>
        <begin position="472"/>
        <end position="488"/>
    </location>
</feature>
<feature type="compositionally biased region" description="Basic residues" evidence="1">
    <location>
        <begin position="165"/>
        <end position="174"/>
    </location>
</feature>
<reference evidence="3 4" key="1">
    <citation type="submission" date="2015-09" db="EMBL/GenBank/DDBJ databases">
        <title>Draft genome of the parasitic nematode Teladorsagia circumcincta isolate WARC Sus (inbred).</title>
        <authorList>
            <person name="Mitreva M."/>
        </authorList>
    </citation>
    <scope>NUCLEOTIDE SEQUENCE [LARGE SCALE GENOMIC DNA]</scope>
    <source>
        <strain evidence="3 4">S</strain>
    </source>
</reference>
<feature type="compositionally biased region" description="Polar residues" evidence="1">
    <location>
        <begin position="445"/>
        <end position="457"/>
    </location>
</feature>
<feature type="compositionally biased region" description="Basic residues" evidence="1">
    <location>
        <begin position="213"/>
        <end position="244"/>
    </location>
</feature>
<feature type="compositionally biased region" description="Low complexity" evidence="1">
    <location>
        <begin position="57"/>
        <end position="72"/>
    </location>
</feature>
<name>A0A2G9U889_TELCI</name>
<evidence type="ECO:0000313" key="4">
    <source>
        <dbReference type="Proteomes" id="UP000230423"/>
    </source>
</evidence>
<dbReference type="AlphaFoldDB" id="A0A2G9U889"/>
<feature type="compositionally biased region" description="Basic and acidic residues" evidence="1">
    <location>
        <begin position="175"/>
        <end position="188"/>
    </location>
</feature>
<evidence type="ECO:0000256" key="1">
    <source>
        <dbReference type="SAM" id="MobiDB-lite"/>
    </source>
</evidence>
<feature type="compositionally biased region" description="Pro residues" evidence="1">
    <location>
        <begin position="245"/>
        <end position="254"/>
    </location>
</feature>
<evidence type="ECO:0000313" key="3">
    <source>
        <dbReference type="EMBL" id="PIO65912.1"/>
    </source>
</evidence>
<feature type="region of interest" description="Disordered" evidence="1">
    <location>
        <begin position="444"/>
        <end position="488"/>
    </location>
</feature>
<dbReference type="Proteomes" id="UP000230423">
    <property type="component" value="Unassembled WGS sequence"/>
</dbReference>
<dbReference type="OrthoDB" id="5876428at2759"/>